<dbReference type="Pfam" id="PF20147">
    <property type="entry name" value="Crinkler"/>
    <property type="match status" value="1"/>
</dbReference>
<accession>A0A9P3H0S3</accession>
<dbReference type="OrthoDB" id="2315391at2759"/>
<evidence type="ECO:0000313" key="6">
    <source>
        <dbReference type="Proteomes" id="UP000827284"/>
    </source>
</evidence>
<evidence type="ECO:0000256" key="3">
    <source>
        <dbReference type="ARBA" id="ARBA00022525"/>
    </source>
</evidence>
<dbReference type="EMBL" id="BQFW01000001">
    <property type="protein sequence ID" value="GJJ68054.1"/>
    <property type="molecule type" value="Genomic_DNA"/>
</dbReference>
<evidence type="ECO:0000313" key="5">
    <source>
        <dbReference type="EMBL" id="GJJ68054.1"/>
    </source>
</evidence>
<dbReference type="InterPro" id="IPR045379">
    <property type="entry name" value="Crinkler_N"/>
</dbReference>
<evidence type="ECO:0000259" key="4">
    <source>
        <dbReference type="Pfam" id="PF20147"/>
    </source>
</evidence>
<reference evidence="5" key="2">
    <citation type="journal article" date="2022" name="Microbiol. Resour. Announc.">
        <title>Whole-Genome Sequence of Entomortierella parvispora E1425, a Mucoromycotan Fungus Associated with Burkholderiaceae-Related Endosymbiotic Bacteria.</title>
        <authorList>
            <person name="Herlambang A."/>
            <person name="Guo Y."/>
            <person name="Takashima Y."/>
            <person name="Narisawa K."/>
            <person name="Ohta H."/>
            <person name="Nishizawa T."/>
        </authorList>
    </citation>
    <scope>NUCLEOTIDE SEQUENCE</scope>
    <source>
        <strain evidence="5">E1425</strain>
    </source>
</reference>
<gene>
    <name evidence="5" type="ORF">EMPS_00400</name>
</gene>
<dbReference type="AlphaFoldDB" id="A0A9P3H0S3"/>
<evidence type="ECO:0000256" key="1">
    <source>
        <dbReference type="ARBA" id="ARBA00004340"/>
    </source>
</evidence>
<dbReference type="GO" id="GO:0043657">
    <property type="term" value="C:host cell"/>
    <property type="evidence" value="ECO:0007669"/>
    <property type="project" value="UniProtKB-SubCell"/>
</dbReference>
<feature type="domain" description="Crinkler effector protein N-terminal" evidence="4">
    <location>
        <begin position="8"/>
        <end position="114"/>
    </location>
</feature>
<evidence type="ECO:0000256" key="2">
    <source>
        <dbReference type="ARBA" id="ARBA00004613"/>
    </source>
</evidence>
<dbReference type="GO" id="GO:0005576">
    <property type="term" value="C:extracellular region"/>
    <property type="evidence" value="ECO:0007669"/>
    <property type="project" value="UniProtKB-SubCell"/>
</dbReference>
<dbReference type="Proteomes" id="UP000827284">
    <property type="component" value="Unassembled WGS sequence"/>
</dbReference>
<proteinExistence type="predicted"/>
<name>A0A9P3H0S3_9FUNG</name>
<reference evidence="5" key="1">
    <citation type="submission" date="2021-11" db="EMBL/GenBank/DDBJ databases">
        <authorList>
            <person name="Herlambang A."/>
            <person name="Guo Y."/>
            <person name="Takashima Y."/>
            <person name="Nishizawa T."/>
        </authorList>
    </citation>
    <scope>NUCLEOTIDE SEQUENCE</scope>
    <source>
        <strain evidence="5">E1425</strain>
    </source>
</reference>
<comment type="subcellular location">
    <subcellularLocation>
        <location evidence="1">Host cell</location>
    </subcellularLocation>
    <subcellularLocation>
        <location evidence="2">Secreted</location>
    </subcellularLocation>
</comment>
<sequence length="916" mass="103754">MTMNYISTLRCVVEGDGITKSFHLNTLSRPTPFPEPQSVIQLRATIYASHPNWFEGLQPTDLVLWRVSIPLDSTDLHEPITLNKDDSTVLHPMDELSKALPLPLPKDTIHIIIQRPQSANPDIYLGVQEQTCLLPITGAPQRLELEVPRPTRMMSHGITDIIEGIQGIFHPRGRVSDPVPKVSGMMPLLERPFDKPVKRVVANVINCIGSKKDRPVANALSSFLVCSGAAGIGKTRYGMELNNNLRQNLSKKVKEKGIDYSPYHYYAVLDFAKDAELHQFDAKLDAEIILGLRLAYFHFFQDKYIESFLDFHYRAKDNYGLFTLSNVIIAIRENLKLPAEKPIFLFLHIDEFQRIFNHRWKETPDRDRPSLPETEIHLAGDKTESCTEEGLGLFKDMMLTLGNYMTGTINPDIIQTFLSGTARLEVTLAARPTLCSFEFLSCPSLSLGACYDIMDHFMESDSVRPCQWIPKRGILYLLTATGGLPRALQLLLEKFFGPRLENYSKFLEKLSKIDEETENIFDDVGTRLDQLYSITDFAKTHRDLVCALVRLCLLQKPVERRLVPSDQFPLYTLDVLEREMHTILEDGDDNDGKVLVRIPFFFLFRYNRVVEQVQSLLKMIFLQDWESSRGSKFFEGIVADFEALRTNLLFADCETATIGEIYPGAMGRPETLNRIVKLKELSAVTLTHRFPESGRPTVAGEQELEWRSDKVFNNAAGASFADIFVCRESVCPESSSGNGDNGDNILFGIQAKMWTSAGMTLKTIKDEHEKNQKAIEKVPEGSLLAEDGVKNAQIITVLITTANVGDTNFKALNDSFPENCLLIYQGNFTKYFGQAFGVSAALALSEDVNWNFATEDTLKKKNLKDSEVKDILENVPYRSYDDLVRKVPALSKRNFTNEMGFSPYQNFQAEKRRRLI</sequence>
<protein>
    <recommendedName>
        <fullName evidence="4">Crinkler effector protein N-terminal domain-containing protein</fullName>
    </recommendedName>
</protein>
<keyword evidence="3" id="KW-0964">Secreted</keyword>
<keyword evidence="6" id="KW-1185">Reference proteome</keyword>
<organism evidence="5 6">
    <name type="scientific">Entomortierella parvispora</name>
    <dbReference type="NCBI Taxonomy" id="205924"/>
    <lineage>
        <taxon>Eukaryota</taxon>
        <taxon>Fungi</taxon>
        <taxon>Fungi incertae sedis</taxon>
        <taxon>Mucoromycota</taxon>
        <taxon>Mortierellomycotina</taxon>
        <taxon>Mortierellomycetes</taxon>
        <taxon>Mortierellales</taxon>
        <taxon>Mortierellaceae</taxon>
        <taxon>Entomortierella</taxon>
    </lineage>
</organism>
<comment type="caution">
    <text evidence="5">The sequence shown here is derived from an EMBL/GenBank/DDBJ whole genome shotgun (WGS) entry which is preliminary data.</text>
</comment>